<organism evidence="2">
    <name type="scientific">Ixodes ricinus</name>
    <name type="common">Common tick</name>
    <name type="synonym">Acarus ricinus</name>
    <dbReference type="NCBI Taxonomy" id="34613"/>
    <lineage>
        <taxon>Eukaryota</taxon>
        <taxon>Metazoa</taxon>
        <taxon>Ecdysozoa</taxon>
        <taxon>Arthropoda</taxon>
        <taxon>Chelicerata</taxon>
        <taxon>Arachnida</taxon>
        <taxon>Acari</taxon>
        <taxon>Parasitiformes</taxon>
        <taxon>Ixodida</taxon>
        <taxon>Ixodoidea</taxon>
        <taxon>Ixodidae</taxon>
        <taxon>Ixodinae</taxon>
        <taxon>Ixodes</taxon>
    </lineage>
</organism>
<evidence type="ECO:0000256" key="1">
    <source>
        <dbReference type="SAM" id="SignalP"/>
    </source>
</evidence>
<protein>
    <submittedName>
        <fullName evidence="2">Putative secreted protein</fullName>
    </submittedName>
</protein>
<dbReference type="AlphaFoldDB" id="A0A147BF10"/>
<sequence length="70" mass="8484">MFFPKRFKIVFFCFFFAMSDIKEQHAAVKFCFRKNCRKLVMSQRACKEDANKKSHVYVCFSWLALRPVNY</sequence>
<keyword evidence="1" id="KW-0732">Signal</keyword>
<accession>A0A147BF10</accession>
<name>A0A147BF10_IXORI</name>
<feature type="chain" id="PRO_5007542136" evidence="1">
    <location>
        <begin position="27"/>
        <end position="70"/>
    </location>
</feature>
<feature type="signal peptide" evidence="1">
    <location>
        <begin position="1"/>
        <end position="26"/>
    </location>
</feature>
<evidence type="ECO:0000313" key="2">
    <source>
        <dbReference type="EMBL" id="JAR89369.1"/>
    </source>
</evidence>
<dbReference type="EMBL" id="GEGO01006035">
    <property type="protein sequence ID" value="JAR89369.1"/>
    <property type="molecule type" value="Transcribed_RNA"/>
</dbReference>
<reference evidence="2" key="1">
    <citation type="journal article" date="2018" name="PLoS Negl. Trop. Dis.">
        <title>Sialome diversity of ticks revealed by RNAseq of single tick salivary glands.</title>
        <authorList>
            <person name="Perner J."/>
            <person name="Kropackova S."/>
            <person name="Kopacek P."/>
            <person name="Ribeiro J.M."/>
        </authorList>
    </citation>
    <scope>NUCLEOTIDE SEQUENCE</scope>
    <source>
        <strain evidence="2">Siblings of single egg batch collected in Ceske Budejovice</strain>
        <tissue evidence="2">Salivary glands</tissue>
    </source>
</reference>
<proteinExistence type="predicted"/>